<evidence type="ECO:0000313" key="10">
    <source>
        <dbReference type="EMBL" id="SZX62939.1"/>
    </source>
</evidence>
<reference evidence="10 11" key="1">
    <citation type="submission" date="2016-10" db="EMBL/GenBank/DDBJ databases">
        <authorList>
            <person name="Cai Z."/>
        </authorList>
    </citation>
    <scope>NUCLEOTIDE SEQUENCE [LARGE SCALE GENOMIC DNA]</scope>
</reference>
<evidence type="ECO:0000256" key="3">
    <source>
        <dbReference type="ARBA" id="ARBA00022801"/>
    </source>
</evidence>
<dbReference type="SUPFAM" id="SSF53474">
    <property type="entry name" value="alpha/beta-Hydrolases"/>
    <property type="match status" value="1"/>
</dbReference>
<dbReference type="InterPro" id="IPR029058">
    <property type="entry name" value="AB_hydrolase_fold"/>
</dbReference>
<name>A0A383VDT8_TETOB</name>
<comment type="similarity">
    <text evidence="1 6">Belongs to the peptidase S9A family.</text>
</comment>
<organism evidence="10 11">
    <name type="scientific">Tetradesmus obliquus</name>
    <name type="common">Green alga</name>
    <name type="synonym">Acutodesmus obliquus</name>
    <dbReference type="NCBI Taxonomy" id="3088"/>
    <lineage>
        <taxon>Eukaryota</taxon>
        <taxon>Viridiplantae</taxon>
        <taxon>Chlorophyta</taxon>
        <taxon>core chlorophytes</taxon>
        <taxon>Chlorophyceae</taxon>
        <taxon>CS clade</taxon>
        <taxon>Sphaeropleales</taxon>
        <taxon>Scenedesmaceae</taxon>
        <taxon>Tetradesmus</taxon>
    </lineage>
</organism>
<evidence type="ECO:0000259" key="9">
    <source>
        <dbReference type="Pfam" id="PF02897"/>
    </source>
</evidence>
<evidence type="ECO:0000256" key="6">
    <source>
        <dbReference type="RuleBase" id="RU368024"/>
    </source>
</evidence>
<evidence type="ECO:0000256" key="1">
    <source>
        <dbReference type="ARBA" id="ARBA00005228"/>
    </source>
</evidence>
<dbReference type="AlphaFoldDB" id="A0A383VDT8"/>
<comment type="function">
    <text evidence="5">Serine peptidase whose precise substrate specificity remains unclear. Does not cleave peptides after a arginine or lysine residue. Regulates trans-Golgi network morphology and sorting by regulating the membrane binding of the AP-1 complex. May play a role in the regulation of synaptic vesicle exocytosis.</text>
</comment>
<sequence>MGATRSYNSLTVFVLVLLFALNIANALSPPDAAKYPQELVTHGDVRIDNYYWLRDDTRTSPAVLSYLNAENDYAAATMADTQALQEQLYEEMKARIQEADVSAATRDTGYYYYTRTEEGQQYKLHCRRPVPASAGIASESDAVDASLAEEVLLDENQRKAAGNFNFYMVGSVETSPNNKLLAWTEDTSGNEKYTLYVKELGGNKQVGMPIPMTSGDLVWASDNSHLLYTVKDELDRPHKVLLHAVGANKTDTVVFEEADEAFYVSVGRSRSGDLIYIGSASAVTNETYWLPAYNPKAALTLIAPRQQDVEYNIHHHPGNMLDAAARAAQALEQQQQQQQQPQGWVVVQHRDPARPNGELRLAPLHDPTQQQVLLPHQADVMIEGVSLGSRWLVVSLRARAQQSLVAYPLPGDGSMPTQLGSGQAISFDEAAFELSGALTGDFDSEVLRLSYSSPTTPRSIYDQHLPSGRRLLKKSLAVLGGFSRELYLTQRLWATAPDGVAVPISLVFKRDGVKLDGSDPMLLRGYGAYGYPYEADFSRDDLSLIDRGWVVAVAHIRGGGEMGRRWYEDGKYMHKRNSFTDFIACAEHLIKLRYTSPSRLSIEGRSAGGLLMGAVTNMRPDLFNAVIMGVPFVDVLTTMLDASIPLTMTEWEEWGDPRRPEYYHYMKSYSPVDNVVAQKYPNILVTAGLNDPRVGYWEPAKLVAKLRDMKTDSNLLLFQCGMGAGHFRVTGRFARLRETAFEYAFLLKTAGLL</sequence>
<dbReference type="Pfam" id="PF02897">
    <property type="entry name" value="Peptidase_S9_N"/>
    <property type="match status" value="1"/>
</dbReference>
<dbReference type="InterPro" id="IPR002470">
    <property type="entry name" value="Peptidase_S9A"/>
</dbReference>
<feature type="chain" id="PRO_5016962941" description="Prolyl endopeptidase" evidence="7">
    <location>
        <begin position="27"/>
        <end position="753"/>
    </location>
</feature>
<keyword evidence="4 6" id="KW-0720">Serine protease</keyword>
<proteinExistence type="inferred from homology"/>
<evidence type="ECO:0000256" key="2">
    <source>
        <dbReference type="ARBA" id="ARBA00022670"/>
    </source>
</evidence>
<feature type="signal peptide" evidence="7">
    <location>
        <begin position="1"/>
        <end position="26"/>
    </location>
</feature>
<dbReference type="InterPro" id="IPR001375">
    <property type="entry name" value="Peptidase_S9_cat"/>
</dbReference>
<keyword evidence="3 6" id="KW-0378">Hydrolase</keyword>
<dbReference type="Gene3D" id="3.40.50.1820">
    <property type="entry name" value="alpha/beta hydrolase"/>
    <property type="match status" value="1"/>
</dbReference>
<protein>
    <recommendedName>
        <fullName evidence="6">Prolyl endopeptidase</fullName>
        <ecNumber evidence="6">3.4.21.-</ecNumber>
    </recommendedName>
</protein>
<dbReference type="PANTHER" id="PTHR11757:SF19">
    <property type="entry name" value="PROLYL ENDOPEPTIDASE-LIKE"/>
    <property type="match status" value="1"/>
</dbReference>
<dbReference type="Pfam" id="PF00326">
    <property type="entry name" value="Peptidase_S9"/>
    <property type="match status" value="1"/>
</dbReference>
<evidence type="ECO:0000313" key="11">
    <source>
        <dbReference type="Proteomes" id="UP000256970"/>
    </source>
</evidence>
<keyword evidence="7" id="KW-0732">Signal</keyword>
<accession>A0A383VDT8</accession>
<evidence type="ECO:0000256" key="5">
    <source>
        <dbReference type="ARBA" id="ARBA00045448"/>
    </source>
</evidence>
<feature type="domain" description="Peptidase S9A N-terminal" evidence="9">
    <location>
        <begin position="30"/>
        <end position="473"/>
    </location>
</feature>
<dbReference type="EMBL" id="FNXT01000271">
    <property type="protein sequence ID" value="SZX62939.1"/>
    <property type="molecule type" value="Genomic_DNA"/>
</dbReference>
<evidence type="ECO:0000256" key="7">
    <source>
        <dbReference type="SAM" id="SignalP"/>
    </source>
</evidence>
<evidence type="ECO:0000259" key="8">
    <source>
        <dbReference type="Pfam" id="PF00326"/>
    </source>
</evidence>
<dbReference type="PANTHER" id="PTHR11757">
    <property type="entry name" value="PROTEASE FAMILY S9A OLIGOPEPTIDASE"/>
    <property type="match status" value="1"/>
</dbReference>
<dbReference type="SUPFAM" id="SSF50993">
    <property type="entry name" value="Peptidase/esterase 'gauge' domain"/>
    <property type="match status" value="1"/>
</dbReference>
<dbReference type="GO" id="GO:0004252">
    <property type="term" value="F:serine-type endopeptidase activity"/>
    <property type="evidence" value="ECO:0007669"/>
    <property type="project" value="UniProtKB-UniRule"/>
</dbReference>
<dbReference type="InterPro" id="IPR023302">
    <property type="entry name" value="Pept_S9A_N"/>
</dbReference>
<keyword evidence="2 6" id="KW-0645">Protease</keyword>
<dbReference type="Gene3D" id="2.130.10.120">
    <property type="entry name" value="Prolyl oligopeptidase, N-terminal domain"/>
    <property type="match status" value="1"/>
</dbReference>
<feature type="domain" description="Peptidase S9 prolyl oligopeptidase catalytic" evidence="8">
    <location>
        <begin position="541"/>
        <end position="751"/>
    </location>
</feature>
<dbReference type="EC" id="3.4.21.-" evidence="6"/>
<keyword evidence="11" id="KW-1185">Reference proteome</keyword>
<dbReference type="PRINTS" id="PR00862">
    <property type="entry name" value="PROLIGOPTASE"/>
</dbReference>
<dbReference type="Proteomes" id="UP000256970">
    <property type="component" value="Unassembled WGS sequence"/>
</dbReference>
<evidence type="ECO:0000256" key="4">
    <source>
        <dbReference type="ARBA" id="ARBA00022825"/>
    </source>
</evidence>
<dbReference type="InterPro" id="IPR051543">
    <property type="entry name" value="Serine_Peptidase_S9A"/>
</dbReference>
<dbReference type="GO" id="GO:0006508">
    <property type="term" value="P:proteolysis"/>
    <property type="evidence" value="ECO:0007669"/>
    <property type="project" value="UniProtKB-KW"/>
</dbReference>
<gene>
    <name evidence="10" type="ORF">BQ4739_LOCUS3512</name>
</gene>